<keyword evidence="2" id="KW-1185">Reference proteome</keyword>
<dbReference type="EMBL" id="JACORU010000011">
    <property type="protein sequence ID" value="MBC5767535.1"/>
    <property type="molecule type" value="Genomic_DNA"/>
</dbReference>
<sequence>MSPIMHKVIDITPVATATGLSGKQLGRCDACPENWYSAPGGQQLKPYPHSRCLALARDIPMVLDVKGSWMYSEKPTDCPRLPTPSR</sequence>
<accession>A0A923MBD9</accession>
<gene>
    <name evidence="1" type="ORF">H8R02_23930</name>
</gene>
<dbReference type="RefSeq" id="WP_187084020.1">
    <property type="nucleotide sequence ID" value="NZ_JACORU010000011.1"/>
</dbReference>
<evidence type="ECO:0000313" key="2">
    <source>
        <dbReference type="Proteomes" id="UP000596827"/>
    </source>
</evidence>
<evidence type="ECO:0000313" key="1">
    <source>
        <dbReference type="EMBL" id="MBC5767535.1"/>
    </source>
</evidence>
<comment type="caution">
    <text evidence="1">The sequence shown here is derived from an EMBL/GenBank/DDBJ whole genome shotgun (WGS) entry which is preliminary data.</text>
</comment>
<dbReference type="AlphaFoldDB" id="A0A923MBD9"/>
<name>A0A923MBD9_9BURK</name>
<organism evidence="1 2">
    <name type="scientific">Ramlibacter albus</name>
    <dbReference type="NCBI Taxonomy" id="2079448"/>
    <lineage>
        <taxon>Bacteria</taxon>
        <taxon>Pseudomonadati</taxon>
        <taxon>Pseudomonadota</taxon>
        <taxon>Betaproteobacteria</taxon>
        <taxon>Burkholderiales</taxon>
        <taxon>Comamonadaceae</taxon>
        <taxon>Ramlibacter</taxon>
    </lineage>
</organism>
<dbReference type="Proteomes" id="UP000596827">
    <property type="component" value="Unassembled WGS sequence"/>
</dbReference>
<protein>
    <submittedName>
        <fullName evidence="1">Uncharacterized protein</fullName>
    </submittedName>
</protein>
<proteinExistence type="predicted"/>
<reference evidence="1" key="1">
    <citation type="submission" date="2020-08" db="EMBL/GenBank/DDBJ databases">
        <title>Ramlibacter sp. GTP1 16S ribosomal RNA gene genome sequencing and assembly.</title>
        <authorList>
            <person name="Kang M."/>
        </authorList>
    </citation>
    <scope>NUCLEOTIDE SEQUENCE</scope>
    <source>
        <strain evidence="1">GTP1</strain>
    </source>
</reference>